<comment type="caution">
    <text evidence="3">The sequence shown here is derived from an EMBL/GenBank/DDBJ whole genome shotgun (WGS) entry which is preliminary data.</text>
</comment>
<dbReference type="RefSeq" id="WP_185120887.1">
    <property type="nucleotide sequence ID" value="NZ_JACJVQ010000014.1"/>
</dbReference>
<dbReference type="Pfam" id="PF22725">
    <property type="entry name" value="GFO_IDH_MocA_C3"/>
    <property type="match status" value="1"/>
</dbReference>
<feature type="domain" description="GFO/IDH/MocA-like oxidoreductase" evidence="2">
    <location>
        <begin position="130"/>
        <end position="252"/>
    </location>
</feature>
<dbReference type="SUPFAM" id="SSF55347">
    <property type="entry name" value="Glyceraldehyde-3-phosphate dehydrogenase-like, C-terminal domain"/>
    <property type="match status" value="1"/>
</dbReference>
<evidence type="ECO:0000313" key="3">
    <source>
        <dbReference type="EMBL" id="MBB6635646.1"/>
    </source>
</evidence>
<evidence type="ECO:0000259" key="1">
    <source>
        <dbReference type="Pfam" id="PF01408"/>
    </source>
</evidence>
<name>A0A841SYF2_9BACL</name>
<organism evidence="3 4">
    <name type="scientific">Cohnella thailandensis</name>
    <dbReference type="NCBI Taxonomy" id="557557"/>
    <lineage>
        <taxon>Bacteria</taxon>
        <taxon>Bacillati</taxon>
        <taxon>Bacillota</taxon>
        <taxon>Bacilli</taxon>
        <taxon>Bacillales</taxon>
        <taxon>Paenibacillaceae</taxon>
        <taxon>Cohnella</taxon>
    </lineage>
</organism>
<reference evidence="3 4" key="1">
    <citation type="submission" date="2020-08" db="EMBL/GenBank/DDBJ databases">
        <title>Cohnella phylogeny.</title>
        <authorList>
            <person name="Dunlap C."/>
        </authorList>
    </citation>
    <scope>NUCLEOTIDE SEQUENCE [LARGE SCALE GENOMIC DNA]</scope>
    <source>
        <strain evidence="3 4">DSM 25241</strain>
    </source>
</reference>
<dbReference type="InterPro" id="IPR036291">
    <property type="entry name" value="NAD(P)-bd_dom_sf"/>
</dbReference>
<dbReference type="PANTHER" id="PTHR43377">
    <property type="entry name" value="BILIVERDIN REDUCTASE A"/>
    <property type="match status" value="1"/>
</dbReference>
<dbReference type="Gene3D" id="3.40.50.720">
    <property type="entry name" value="NAD(P)-binding Rossmann-like Domain"/>
    <property type="match status" value="1"/>
</dbReference>
<dbReference type="InterPro" id="IPR000683">
    <property type="entry name" value="Gfo/Idh/MocA-like_OxRdtase_N"/>
</dbReference>
<protein>
    <submittedName>
        <fullName evidence="3">Gfo/Idh/MocA family oxidoreductase</fullName>
    </submittedName>
</protein>
<dbReference type="GO" id="GO:0000166">
    <property type="term" value="F:nucleotide binding"/>
    <property type="evidence" value="ECO:0007669"/>
    <property type="project" value="InterPro"/>
</dbReference>
<gene>
    <name evidence="3" type="ORF">H7B67_16115</name>
</gene>
<evidence type="ECO:0000313" key="4">
    <source>
        <dbReference type="Proteomes" id="UP000535838"/>
    </source>
</evidence>
<dbReference type="PANTHER" id="PTHR43377:SF1">
    <property type="entry name" value="BILIVERDIN REDUCTASE A"/>
    <property type="match status" value="1"/>
</dbReference>
<dbReference type="Proteomes" id="UP000535838">
    <property type="component" value="Unassembled WGS sequence"/>
</dbReference>
<dbReference type="InterPro" id="IPR055170">
    <property type="entry name" value="GFO_IDH_MocA-like_dom"/>
</dbReference>
<proteinExistence type="predicted"/>
<sequence length="337" mass="35888">MQRLKMAVVGAGVMGQTHARTIAECDSAELVAIVDVNATLGAQVANQFGAKYISSIEEAMEDGSIDAFTVALPDRLHVDAASKLLSGGKAVLLEKPMADTLEGARKIAEAAKQGNARLMVAQLLRFDPRYATAAARVRSGEIGDVVHVNAKRFSYQDVGIRMKGSSSVMFYLGVHDVDAMQWVTGKKVKSVFARAVSKIMPLNGVNSEDAIFATCLYEDGSIGNLSVSWGIPSYAPSGINAGLEIVGTKGIIKVDTADHGISVMNSDKIELPDALHWPEVHGLITGDLKDEVLHFVRAVRDNKPFVISVEEAMQAVAVNDAILKSVETGGIVEVEAL</sequence>
<evidence type="ECO:0000259" key="2">
    <source>
        <dbReference type="Pfam" id="PF22725"/>
    </source>
</evidence>
<dbReference type="EMBL" id="JACJVQ010000014">
    <property type="protein sequence ID" value="MBB6635646.1"/>
    <property type="molecule type" value="Genomic_DNA"/>
</dbReference>
<dbReference type="SUPFAM" id="SSF51735">
    <property type="entry name" value="NAD(P)-binding Rossmann-fold domains"/>
    <property type="match status" value="1"/>
</dbReference>
<feature type="domain" description="Gfo/Idh/MocA-like oxidoreductase N-terminal" evidence="1">
    <location>
        <begin position="5"/>
        <end position="121"/>
    </location>
</feature>
<dbReference type="AlphaFoldDB" id="A0A841SYF2"/>
<dbReference type="InterPro" id="IPR051450">
    <property type="entry name" value="Gfo/Idh/MocA_Oxidoreductases"/>
</dbReference>
<dbReference type="Gene3D" id="3.30.360.10">
    <property type="entry name" value="Dihydrodipicolinate Reductase, domain 2"/>
    <property type="match status" value="1"/>
</dbReference>
<dbReference type="Pfam" id="PF01408">
    <property type="entry name" value="GFO_IDH_MocA"/>
    <property type="match status" value="1"/>
</dbReference>
<keyword evidence="4" id="KW-1185">Reference proteome</keyword>
<accession>A0A841SYF2</accession>